<evidence type="ECO:0000313" key="1">
    <source>
        <dbReference type="EMBL" id="KMS77455.1"/>
    </source>
</evidence>
<dbReference type="AlphaFoldDB" id="A0A0J8CHG9"/>
<dbReference type="Proteomes" id="UP000037432">
    <property type="component" value="Unassembled WGS sequence"/>
</dbReference>
<dbReference type="Pfam" id="PF10604">
    <property type="entry name" value="Polyketide_cyc2"/>
    <property type="match status" value="1"/>
</dbReference>
<dbReference type="OrthoDB" id="3419705at2"/>
<sequence>MQHTVGVAASADIVCDLLADVTGWPRMFGPTVHAEQVSEDATQERIRLWALANGEVRSWTSRRHIDRRARRITFRQELSQPPVAAMGGEWRIAPEPGGTCSVTLLHDFAAIDDDPDGLDWIERAVDRNSAAELAALKATAEAHEQSPDLFLTFEDGVTVNGPLEAVHAFIARCDLWPERLPHVTRLRLTEAGPGVQLMSMDTKAPDGSVHTTESVRIVLETGRIVYKQTRVPPIMTAHTGEWVLRATPEGVRAISRHTVVVNPVTVPEVLGASATLADARDAVRTALGTNSLATLRLAKAHTEGGSSD</sequence>
<dbReference type="SUPFAM" id="SSF55961">
    <property type="entry name" value="Bet v1-like"/>
    <property type="match status" value="2"/>
</dbReference>
<comment type="caution">
    <text evidence="1">The sequence shown here is derived from an EMBL/GenBank/DDBJ whole genome shotgun (WGS) entry which is preliminary data.</text>
</comment>
<dbReference type="InterPro" id="IPR019587">
    <property type="entry name" value="Polyketide_cyclase/dehydratase"/>
</dbReference>
<accession>A0A0J8CHG9</accession>
<name>A0A0J8CHG9_STRVR</name>
<protein>
    <submittedName>
        <fullName evidence="1">Cyclase</fullName>
    </submittedName>
</protein>
<evidence type="ECO:0000313" key="2">
    <source>
        <dbReference type="Proteomes" id="UP000037432"/>
    </source>
</evidence>
<proteinExistence type="predicted"/>
<gene>
    <name evidence="1" type="ORF">ACM01_01535</name>
</gene>
<dbReference type="PATRIC" id="fig|1938.3.peg.3342"/>
<dbReference type="CDD" id="cd08861">
    <property type="entry name" value="OtcD1_ARO-CYC_like"/>
    <property type="match status" value="2"/>
</dbReference>
<dbReference type="Gene3D" id="3.30.530.20">
    <property type="match status" value="2"/>
</dbReference>
<reference evidence="1 2" key="1">
    <citation type="submission" date="2015-06" db="EMBL/GenBank/DDBJ databases">
        <authorList>
            <person name="Ju K.-S."/>
            <person name="Doroghazi J.R."/>
            <person name="Metcalf W.W."/>
        </authorList>
    </citation>
    <scope>NUCLEOTIDE SEQUENCE [LARGE SCALE GENOMIC DNA]</scope>
    <source>
        <strain evidence="1 2">NRRL 3414</strain>
    </source>
</reference>
<dbReference type="InterPro" id="IPR023393">
    <property type="entry name" value="START-like_dom_sf"/>
</dbReference>
<organism evidence="1 2">
    <name type="scientific">Streptomyces viridochromogenes</name>
    <dbReference type="NCBI Taxonomy" id="1938"/>
    <lineage>
        <taxon>Bacteria</taxon>
        <taxon>Bacillati</taxon>
        <taxon>Actinomycetota</taxon>
        <taxon>Actinomycetes</taxon>
        <taxon>Kitasatosporales</taxon>
        <taxon>Streptomycetaceae</taxon>
        <taxon>Streptomyces</taxon>
    </lineage>
</organism>
<dbReference type="EMBL" id="LFNT01000001">
    <property type="protein sequence ID" value="KMS77455.1"/>
    <property type="molecule type" value="Genomic_DNA"/>
</dbReference>